<evidence type="ECO:0000313" key="2">
    <source>
        <dbReference type="Proteomes" id="UP000014420"/>
    </source>
</evidence>
<sequence length="61" mass="6889">MKLGSDDLSTIAEYIRGESPFIRGPIFIDFNKLDEAFMDTSKLIAMTAILKMKYSLTKPSK</sequence>
<dbReference type="KEGG" id="vg:15957264"/>
<accession>R9W0Y8</accession>
<reference evidence="1 2" key="1">
    <citation type="journal article" date="2014" name="Virol. J.">
        <title>The genome and proteome of Serratia bacteriophage ? which forms unstable lysogens.</title>
        <authorList>
            <person name="Denyes J.M."/>
            <person name="Krell P.J."/>
            <person name="Manderville R.A."/>
            <person name="Ackermann H.W."/>
            <person name="She Y.M."/>
            <person name="Kropinski A.M."/>
        </authorList>
    </citation>
    <scope>NUCLEOTIDE SEQUENCE [LARGE SCALE GENOMIC DNA]</scope>
</reference>
<name>R9W0Y8_9CAUD</name>
<dbReference type="Proteomes" id="UP000014420">
    <property type="component" value="Segment"/>
</dbReference>
<protein>
    <submittedName>
        <fullName evidence="1">Uncharacterized protein</fullName>
    </submittedName>
</protein>
<dbReference type="GeneID" id="15957264"/>
<organism evidence="1 2">
    <name type="scientific">Serratia phage Eta</name>
    <dbReference type="NCBI Taxonomy" id="1282995"/>
    <lineage>
        <taxon>Viruses</taxon>
        <taxon>Duplodnaviria</taxon>
        <taxon>Heunggongvirae</taxon>
        <taxon>Uroviricota</taxon>
        <taxon>Caudoviricetes</taxon>
        <taxon>Sarkviridae</taxon>
        <taxon>Seretavirus</taxon>
        <taxon>Seretavirus eta</taxon>
    </lineage>
</organism>
<gene>
    <name evidence="1" type="ORF">Eta_0038</name>
</gene>
<keyword evidence="2" id="KW-1185">Reference proteome</keyword>
<proteinExistence type="predicted"/>
<dbReference type="EMBL" id="KC460990">
    <property type="protein sequence ID" value="AGN89484.1"/>
    <property type="molecule type" value="Genomic_DNA"/>
</dbReference>
<dbReference type="RefSeq" id="YP_008130331.1">
    <property type="nucleotide sequence ID" value="NC_021563.1"/>
</dbReference>
<evidence type="ECO:0000313" key="1">
    <source>
        <dbReference type="EMBL" id="AGN89484.1"/>
    </source>
</evidence>